<sequence>MSSEQDIIYGNQESNSINKLEVNESSAAINDNQGEQDNYYYDEIDRKCTLRKNNTGSKIIIHRSRTKYKGKKLFDISIGLLGVIGLLLIIFYIIILVRGGWSKSNIHDVSSGNKITLILVGIFVIFVSFIGMLGSYTYWKPIILMTSLLCALAFVSHFYLAKKFLDISRFAHREMAIQWWDTYTDENIIAIEEEYGCCGFLNYKDKGYISANCPSELVVYEVPEEIHYVASVKKSDSYQKKFGTPDNPKNVEDASDFTGASTTITTDETTNTSVENTGVDNNANDTPNADDNTTNPDTTNPDNENVEGQGENDETVWKKREIDIDVMTNVEQSEEAEKLKKEIDLGIARISKINNNGIGITLPIKKRGLTVVEENMEEDVLRQLGEDIKSNLNNGQGKIILSSNKQKRRYEPVFSKNRINKNIPDENTESFSTLFKRDENGSENVTIPGCKNAIVDKVKSGIAPLYIIFFITLIVYIIVFVSSIIYWLDLRKEKEYDEFS</sequence>
<gene>
    <name evidence="7" type="ORF">BCR36DRAFT_411618</name>
</gene>
<feature type="transmembrane region" description="Helical" evidence="6">
    <location>
        <begin position="73"/>
        <end position="95"/>
    </location>
</feature>
<evidence type="ECO:0000313" key="7">
    <source>
        <dbReference type="EMBL" id="ORX52170.1"/>
    </source>
</evidence>
<keyword evidence="8" id="KW-1185">Reference proteome</keyword>
<dbReference type="EMBL" id="MCFH01000016">
    <property type="protein sequence ID" value="ORX52170.1"/>
    <property type="molecule type" value="Genomic_DNA"/>
</dbReference>
<keyword evidence="3 6" id="KW-1133">Transmembrane helix</keyword>
<evidence type="ECO:0000256" key="4">
    <source>
        <dbReference type="ARBA" id="ARBA00023136"/>
    </source>
</evidence>
<evidence type="ECO:0000256" key="3">
    <source>
        <dbReference type="ARBA" id="ARBA00022989"/>
    </source>
</evidence>
<dbReference type="InterPro" id="IPR018499">
    <property type="entry name" value="Tetraspanin/Peripherin"/>
</dbReference>
<reference evidence="7 8" key="1">
    <citation type="submission" date="2016-08" db="EMBL/GenBank/DDBJ databases">
        <title>Genomes of anaerobic fungi encode conserved fungal cellulosomes for biomass hydrolysis.</title>
        <authorList>
            <consortium name="DOE Joint Genome Institute"/>
            <person name="Haitjema C.H."/>
            <person name="Gilmore S.P."/>
            <person name="Henske J.K."/>
            <person name="Solomon K.V."/>
            <person name="De Groot R."/>
            <person name="Kuo A."/>
            <person name="Mondo S.J."/>
            <person name="Salamov A.A."/>
            <person name="Labutti K."/>
            <person name="Zhao Z."/>
            <person name="Chiniquy J."/>
            <person name="Barry K."/>
            <person name="Brewer H.M."/>
            <person name="Purvine S.O."/>
            <person name="Wright A.T."/>
            <person name="Boxma B."/>
            <person name="Van Alen T."/>
            <person name="Hackstein J.H."/>
            <person name="Baker S.E."/>
            <person name="Grigoriev I.V."/>
            <person name="O'Malley M.A."/>
        </authorList>
    </citation>
    <scope>NUCLEOTIDE SEQUENCE [LARGE SCALE GENOMIC DNA]</scope>
    <source>
        <strain evidence="8">finn</strain>
    </source>
</reference>
<dbReference type="Pfam" id="PF00335">
    <property type="entry name" value="Tetraspanin"/>
    <property type="match status" value="1"/>
</dbReference>
<feature type="compositionally biased region" description="Low complexity" evidence="5">
    <location>
        <begin position="258"/>
        <end position="303"/>
    </location>
</feature>
<keyword evidence="4 6" id="KW-0472">Membrane</keyword>
<reference evidence="7 8" key="2">
    <citation type="submission" date="2016-08" db="EMBL/GenBank/DDBJ databases">
        <title>Pervasive Adenine N6-methylation of Active Genes in Fungi.</title>
        <authorList>
            <consortium name="DOE Joint Genome Institute"/>
            <person name="Mondo S.J."/>
            <person name="Dannebaum R.O."/>
            <person name="Kuo R.C."/>
            <person name="Labutti K."/>
            <person name="Haridas S."/>
            <person name="Kuo A."/>
            <person name="Salamov A."/>
            <person name="Ahrendt S.R."/>
            <person name="Lipzen A."/>
            <person name="Sullivan W."/>
            <person name="Andreopoulos W.B."/>
            <person name="Clum A."/>
            <person name="Lindquist E."/>
            <person name="Daum C."/>
            <person name="Ramamoorthy G.K."/>
            <person name="Gryganskyi A."/>
            <person name="Culley D."/>
            <person name="Magnuson J.K."/>
            <person name="James T.Y."/>
            <person name="O'Malley M.A."/>
            <person name="Stajich J.E."/>
            <person name="Spatafora J.W."/>
            <person name="Visel A."/>
            <person name="Grigoriev I.V."/>
        </authorList>
    </citation>
    <scope>NUCLEOTIDE SEQUENCE [LARGE SCALE GENOMIC DNA]</scope>
    <source>
        <strain evidence="8">finn</strain>
    </source>
</reference>
<dbReference type="OrthoDB" id="5845060at2759"/>
<evidence type="ECO:0000256" key="6">
    <source>
        <dbReference type="SAM" id="Phobius"/>
    </source>
</evidence>
<dbReference type="GO" id="GO:0016020">
    <property type="term" value="C:membrane"/>
    <property type="evidence" value="ECO:0007669"/>
    <property type="project" value="UniProtKB-SubCell"/>
</dbReference>
<name>A0A1Y1VBY2_9FUNG</name>
<dbReference type="Proteomes" id="UP000193719">
    <property type="component" value="Unassembled WGS sequence"/>
</dbReference>
<proteinExistence type="predicted"/>
<dbReference type="AlphaFoldDB" id="A0A1Y1VBY2"/>
<accession>A0A1Y1VBY2</accession>
<organism evidence="7 8">
    <name type="scientific">Piromyces finnis</name>
    <dbReference type="NCBI Taxonomy" id="1754191"/>
    <lineage>
        <taxon>Eukaryota</taxon>
        <taxon>Fungi</taxon>
        <taxon>Fungi incertae sedis</taxon>
        <taxon>Chytridiomycota</taxon>
        <taxon>Chytridiomycota incertae sedis</taxon>
        <taxon>Neocallimastigomycetes</taxon>
        <taxon>Neocallimastigales</taxon>
        <taxon>Neocallimastigaceae</taxon>
        <taxon>Piromyces</taxon>
    </lineage>
</organism>
<feature type="transmembrane region" description="Helical" evidence="6">
    <location>
        <begin position="115"/>
        <end position="135"/>
    </location>
</feature>
<feature type="transmembrane region" description="Helical" evidence="6">
    <location>
        <begin position="142"/>
        <end position="160"/>
    </location>
</feature>
<evidence type="ECO:0000256" key="5">
    <source>
        <dbReference type="SAM" id="MobiDB-lite"/>
    </source>
</evidence>
<feature type="transmembrane region" description="Helical" evidence="6">
    <location>
        <begin position="465"/>
        <end position="488"/>
    </location>
</feature>
<protein>
    <submittedName>
        <fullName evidence="7">Uncharacterized protein</fullName>
    </submittedName>
</protein>
<evidence type="ECO:0000256" key="1">
    <source>
        <dbReference type="ARBA" id="ARBA00004141"/>
    </source>
</evidence>
<keyword evidence="2 6" id="KW-0812">Transmembrane</keyword>
<feature type="region of interest" description="Disordered" evidence="5">
    <location>
        <begin position="238"/>
        <end position="317"/>
    </location>
</feature>
<comment type="subcellular location">
    <subcellularLocation>
        <location evidence="1">Membrane</location>
        <topology evidence="1">Multi-pass membrane protein</topology>
    </subcellularLocation>
</comment>
<comment type="caution">
    <text evidence="7">The sequence shown here is derived from an EMBL/GenBank/DDBJ whole genome shotgun (WGS) entry which is preliminary data.</text>
</comment>
<evidence type="ECO:0000313" key="8">
    <source>
        <dbReference type="Proteomes" id="UP000193719"/>
    </source>
</evidence>
<evidence type="ECO:0000256" key="2">
    <source>
        <dbReference type="ARBA" id="ARBA00022692"/>
    </source>
</evidence>